<dbReference type="EMBL" id="BAABJX010000018">
    <property type="protein sequence ID" value="GAA4827385.1"/>
    <property type="molecule type" value="Genomic_DNA"/>
</dbReference>
<dbReference type="InterPro" id="IPR033655">
    <property type="entry name" value="TGS_RelA/SpoT"/>
</dbReference>
<dbReference type="SUPFAM" id="SSF81271">
    <property type="entry name" value="TGS-like"/>
    <property type="match status" value="1"/>
</dbReference>
<protein>
    <submittedName>
        <fullName evidence="5">RelA/SpoT family protein</fullName>
    </submittedName>
</protein>
<dbReference type="CDD" id="cd01668">
    <property type="entry name" value="TGS_RSH"/>
    <property type="match status" value="1"/>
</dbReference>
<comment type="function">
    <text evidence="2">In eubacteria ppGpp (guanosine 3'-diphosphate 5'-diphosphate) is a mediator of the stringent response that coordinates a variety of cellular activities in response to changes in nutritional abundance.</text>
</comment>
<organism evidence="5 6">
    <name type="scientific">Algivirga pacifica</name>
    <dbReference type="NCBI Taxonomy" id="1162670"/>
    <lineage>
        <taxon>Bacteria</taxon>
        <taxon>Pseudomonadati</taxon>
        <taxon>Bacteroidota</taxon>
        <taxon>Cytophagia</taxon>
        <taxon>Cytophagales</taxon>
        <taxon>Flammeovirgaceae</taxon>
        <taxon>Algivirga</taxon>
    </lineage>
</organism>
<dbReference type="InterPro" id="IPR043519">
    <property type="entry name" value="NT_sf"/>
</dbReference>
<dbReference type="Gene3D" id="1.10.3210.10">
    <property type="entry name" value="Hypothetical protein af1432"/>
    <property type="match status" value="1"/>
</dbReference>
<dbReference type="PANTHER" id="PTHR21262">
    <property type="entry name" value="GUANOSINE-3',5'-BIS DIPHOSPHATE 3'-PYROPHOSPHOHYDROLASE"/>
    <property type="match status" value="1"/>
</dbReference>
<evidence type="ECO:0000256" key="2">
    <source>
        <dbReference type="RuleBase" id="RU003847"/>
    </source>
</evidence>
<comment type="similarity">
    <text evidence="2">Belongs to the relA/spoT family.</text>
</comment>
<dbReference type="InterPro" id="IPR012676">
    <property type="entry name" value="TGS-like"/>
</dbReference>
<dbReference type="InterPro" id="IPR002912">
    <property type="entry name" value="ACT_dom"/>
</dbReference>
<dbReference type="Pfam" id="PF19296">
    <property type="entry name" value="RelA_AH_RIS"/>
    <property type="match status" value="1"/>
</dbReference>
<dbReference type="InterPro" id="IPR007685">
    <property type="entry name" value="RelA_SpoT"/>
</dbReference>
<evidence type="ECO:0000259" key="4">
    <source>
        <dbReference type="PROSITE" id="PS51880"/>
    </source>
</evidence>
<dbReference type="Gene3D" id="3.10.20.30">
    <property type="match status" value="1"/>
</dbReference>
<gene>
    <name evidence="5" type="ORF">GCM10023331_10260</name>
</gene>
<proteinExistence type="inferred from homology"/>
<dbReference type="CDD" id="cd00077">
    <property type="entry name" value="HDc"/>
    <property type="match status" value="1"/>
</dbReference>
<evidence type="ECO:0000256" key="1">
    <source>
        <dbReference type="ARBA" id="ARBA00025704"/>
    </source>
</evidence>
<evidence type="ECO:0000259" key="3">
    <source>
        <dbReference type="PROSITE" id="PS51831"/>
    </source>
</evidence>
<accession>A0ABP9D8Y6</accession>
<dbReference type="PANTHER" id="PTHR21262:SF31">
    <property type="entry name" value="GTP PYROPHOSPHOKINASE"/>
    <property type="match status" value="1"/>
</dbReference>
<dbReference type="InterPro" id="IPR003607">
    <property type="entry name" value="HD/PDEase_dom"/>
</dbReference>
<dbReference type="InterPro" id="IPR045865">
    <property type="entry name" value="ACT-like_dom_sf"/>
</dbReference>
<evidence type="ECO:0000313" key="6">
    <source>
        <dbReference type="Proteomes" id="UP001500298"/>
    </source>
</evidence>
<dbReference type="Pfam" id="PF13291">
    <property type="entry name" value="ACT_4"/>
    <property type="match status" value="1"/>
</dbReference>
<sequence>MKIDEAKEKRELIRRYRNLLQKAAPLLKEGDVKIIKKAFLFAVDAHKDMRRKSGEPFVYHPVAVATIATEEIGLGTTSIVAALLHDVVEDTDYTIEDISERFGEKVAQIVEGLTKISENSARGESIQAENFRKMLLTISEDIRVVLIKISDRLHNMRTLESMPKDKRLKIKSETEYIYAPLAHRLGLYNIKSELEDLSLKYSDRKTYDEIVHKLIESEPARVKFTQTFTEPIIRELNGLGVPYRIKSRTKSIRSIYNKMRKQDVPFEEVFDLFAIRIIFDSPMTEEKAMCWQVYSVVTDYYRPNVSRLRDWVSMPKANGYESLHTTVMGPEGHWVEVQIRSERMDDVAEKGYAAHWKYKEQGKVHQRKAHEQGIEGWISAVREMLENDKESAIEFMDDFRSNLFSKEVFVFTPKGDLKVFPKGVTVLDFAFDIHTEVGAKCLGAKINGKLVPLNHELKNGNQVEILTSNKSKINEGWLQYVKTSKARSKIKSYLKEDKKRTAALGREIVQRKLKQLHLPMNDTTLKQLREFFDIRTDLDLFFKIGEGKIDHTEIKKFNEQHNENEKIRSEKLVPEDAKEFKKRIRKIRQDGDELVIGEDMDNVHYSLAQCCNPIYGDDIFGFITINSGIKIHRTNCPNAVSMMANYGYRIIKARWANQQDEEFEIKLKLEGTDRVGLVNDVTRVISMQMKVNIRSISIDTESSIFKGVIGVSVMTTEVVDELIQNLMNIEGMVRVTRID</sequence>
<dbReference type="Gene3D" id="3.30.460.10">
    <property type="entry name" value="Beta Polymerase, domain 2"/>
    <property type="match status" value="1"/>
</dbReference>
<dbReference type="InterPro" id="IPR004811">
    <property type="entry name" value="RelA/Spo_fam"/>
</dbReference>
<dbReference type="SUPFAM" id="SSF81301">
    <property type="entry name" value="Nucleotidyltransferase"/>
    <property type="match status" value="1"/>
</dbReference>
<comment type="pathway">
    <text evidence="1">Purine metabolism.</text>
</comment>
<reference evidence="6" key="1">
    <citation type="journal article" date="2019" name="Int. J. Syst. Evol. Microbiol.">
        <title>The Global Catalogue of Microorganisms (GCM) 10K type strain sequencing project: providing services to taxonomists for standard genome sequencing and annotation.</title>
        <authorList>
            <consortium name="The Broad Institute Genomics Platform"/>
            <consortium name="The Broad Institute Genome Sequencing Center for Infectious Disease"/>
            <person name="Wu L."/>
            <person name="Ma J."/>
        </authorList>
    </citation>
    <scope>NUCLEOTIDE SEQUENCE [LARGE SCALE GENOMIC DNA]</scope>
    <source>
        <strain evidence="6">JCM 18326</strain>
    </source>
</reference>
<dbReference type="Pfam" id="PF04607">
    <property type="entry name" value="RelA_SpoT"/>
    <property type="match status" value="1"/>
</dbReference>
<evidence type="ECO:0000313" key="5">
    <source>
        <dbReference type="EMBL" id="GAA4827385.1"/>
    </source>
</evidence>
<dbReference type="InterPro" id="IPR045600">
    <property type="entry name" value="RelA/SpoT_AH_RIS"/>
</dbReference>
<dbReference type="Pfam" id="PF13328">
    <property type="entry name" value="HD_4"/>
    <property type="match status" value="1"/>
</dbReference>
<dbReference type="SMART" id="SM00954">
    <property type="entry name" value="RelA_SpoT"/>
    <property type="match status" value="1"/>
</dbReference>
<dbReference type="InterPro" id="IPR006674">
    <property type="entry name" value="HD_domain"/>
</dbReference>
<name>A0ABP9D8Y6_9BACT</name>
<dbReference type="Pfam" id="PF02824">
    <property type="entry name" value="TGS"/>
    <property type="match status" value="1"/>
</dbReference>
<dbReference type="Gene3D" id="3.30.70.260">
    <property type="match status" value="1"/>
</dbReference>
<dbReference type="RefSeq" id="WP_345369775.1">
    <property type="nucleotide sequence ID" value="NZ_BAABJX010000018.1"/>
</dbReference>
<keyword evidence="6" id="KW-1185">Reference proteome</keyword>
<dbReference type="InterPro" id="IPR004095">
    <property type="entry name" value="TGS"/>
</dbReference>
<comment type="caution">
    <text evidence="5">The sequence shown here is derived from an EMBL/GenBank/DDBJ whole genome shotgun (WGS) entry which is preliminary data.</text>
</comment>
<feature type="domain" description="TGS" evidence="4">
    <location>
        <begin position="406"/>
        <end position="467"/>
    </location>
</feature>
<dbReference type="NCBIfam" id="TIGR00691">
    <property type="entry name" value="spoT_relA"/>
    <property type="match status" value="1"/>
</dbReference>
<dbReference type="Proteomes" id="UP001500298">
    <property type="component" value="Unassembled WGS sequence"/>
</dbReference>
<dbReference type="CDD" id="cd05399">
    <property type="entry name" value="NT_Rel-Spo_like"/>
    <property type="match status" value="1"/>
</dbReference>
<dbReference type="SUPFAM" id="SSF109604">
    <property type="entry name" value="HD-domain/PDEase-like"/>
    <property type="match status" value="1"/>
</dbReference>
<dbReference type="PROSITE" id="PS51831">
    <property type="entry name" value="HD"/>
    <property type="match status" value="1"/>
</dbReference>
<dbReference type="SUPFAM" id="SSF55021">
    <property type="entry name" value="ACT-like"/>
    <property type="match status" value="1"/>
</dbReference>
<dbReference type="PROSITE" id="PS51880">
    <property type="entry name" value="TGS"/>
    <property type="match status" value="1"/>
</dbReference>
<feature type="domain" description="HD" evidence="3">
    <location>
        <begin position="57"/>
        <end position="156"/>
    </location>
</feature>
<dbReference type="SMART" id="SM00471">
    <property type="entry name" value="HDc"/>
    <property type="match status" value="1"/>
</dbReference>
<dbReference type="InterPro" id="IPR012675">
    <property type="entry name" value="Beta-grasp_dom_sf"/>
</dbReference>